<dbReference type="EMBL" id="MGDB01000143">
    <property type="protein sequence ID" value="OGL38620.1"/>
    <property type="molecule type" value="Genomic_DNA"/>
</dbReference>
<keyword evidence="1" id="KW-0472">Membrane</keyword>
<protein>
    <recommendedName>
        <fullName evidence="4">EfeO-type cupredoxin-like domain-containing protein</fullName>
    </recommendedName>
</protein>
<evidence type="ECO:0000313" key="2">
    <source>
        <dbReference type="EMBL" id="OGL38620.1"/>
    </source>
</evidence>
<comment type="caution">
    <text evidence="2">The sequence shown here is derived from an EMBL/GenBank/DDBJ whole genome shotgun (WGS) entry which is preliminary data.</text>
</comment>
<keyword evidence="1" id="KW-0812">Transmembrane</keyword>
<sequence>MELNRRFYNKGSNSYSVIKEEYYYFPFLLDLKCFKSLRGGSIMKKKNLFISLMIILFFVASGIPTHGDAVYKGSRRRTTNGIISVQVTPKRLKLLAWESEDFTTIIKVKGSTSTAVLWKIEGGSGNENGTIVVNDPNSVTYKAPKTVVEKRKVTLVATSVANTSKKGKAVIELTPSIIPDITPGSEVDNTITISNFSFKPANLGVTPGTVITITNEDTVNHSVTSESKKDDFKKGSVNGISFDTGTFILTPQSITISNDAPVGTVIPYFCTVHRGNMVTPTGYITIILQ</sequence>
<dbReference type="Gene3D" id="2.60.40.420">
    <property type="entry name" value="Cupredoxins - blue copper proteins"/>
    <property type="match status" value="1"/>
</dbReference>
<dbReference type="PANTHER" id="PTHR36507">
    <property type="entry name" value="BLL1555 PROTEIN"/>
    <property type="match status" value="1"/>
</dbReference>
<gene>
    <name evidence="2" type="ORF">A2042_03360</name>
</gene>
<evidence type="ECO:0000256" key="1">
    <source>
        <dbReference type="SAM" id="Phobius"/>
    </source>
</evidence>
<name>A0A1F7RB93_9BACT</name>
<organism evidence="2 3">
    <name type="scientific">Candidatus Schekmanbacteria bacterium GWA2_38_11</name>
    <dbReference type="NCBI Taxonomy" id="1817876"/>
    <lineage>
        <taxon>Bacteria</taxon>
        <taxon>Candidatus Schekmaniibacteriota</taxon>
    </lineage>
</organism>
<dbReference type="PANTHER" id="PTHR36507:SF1">
    <property type="entry name" value="BLL1555 PROTEIN"/>
    <property type="match status" value="1"/>
</dbReference>
<keyword evidence="1" id="KW-1133">Transmembrane helix</keyword>
<dbReference type="Proteomes" id="UP000178526">
    <property type="component" value="Unassembled WGS sequence"/>
</dbReference>
<proteinExistence type="predicted"/>
<accession>A0A1F7RB93</accession>
<reference evidence="2 3" key="1">
    <citation type="journal article" date="2016" name="Nat. Commun.">
        <title>Thousands of microbial genomes shed light on interconnected biogeochemical processes in an aquifer system.</title>
        <authorList>
            <person name="Anantharaman K."/>
            <person name="Brown C.T."/>
            <person name="Hug L.A."/>
            <person name="Sharon I."/>
            <person name="Castelle C.J."/>
            <person name="Probst A.J."/>
            <person name="Thomas B.C."/>
            <person name="Singh A."/>
            <person name="Wilkins M.J."/>
            <person name="Karaoz U."/>
            <person name="Brodie E.L."/>
            <person name="Williams K.H."/>
            <person name="Hubbard S.S."/>
            <person name="Banfield J.F."/>
        </authorList>
    </citation>
    <scope>NUCLEOTIDE SEQUENCE [LARGE SCALE GENOMIC DNA]</scope>
</reference>
<dbReference type="InterPro" id="IPR052721">
    <property type="entry name" value="ET_Amicyanin"/>
</dbReference>
<dbReference type="AlphaFoldDB" id="A0A1F7RB93"/>
<feature type="transmembrane region" description="Helical" evidence="1">
    <location>
        <begin position="48"/>
        <end position="67"/>
    </location>
</feature>
<evidence type="ECO:0000313" key="3">
    <source>
        <dbReference type="Proteomes" id="UP000178526"/>
    </source>
</evidence>
<dbReference type="InterPro" id="IPR008972">
    <property type="entry name" value="Cupredoxin"/>
</dbReference>
<evidence type="ECO:0008006" key="4">
    <source>
        <dbReference type="Google" id="ProtNLM"/>
    </source>
</evidence>
<dbReference type="SUPFAM" id="SSF49503">
    <property type="entry name" value="Cupredoxins"/>
    <property type="match status" value="1"/>
</dbReference>